<feature type="domain" description="DUF1508" evidence="1">
    <location>
        <begin position="10"/>
        <end position="57"/>
    </location>
</feature>
<protein>
    <recommendedName>
        <fullName evidence="1">DUF1508 domain-containing protein</fullName>
    </recommendedName>
</protein>
<dbReference type="Gene3D" id="3.30.160.160">
    <property type="entry name" value="YegP-like"/>
    <property type="match status" value="1"/>
</dbReference>
<gene>
    <name evidence="2" type="ORF">CLV71_120128</name>
</gene>
<dbReference type="EMBL" id="SOCP01000020">
    <property type="protein sequence ID" value="TDV41438.1"/>
    <property type="molecule type" value="Genomic_DNA"/>
</dbReference>
<sequence length="65" mass="6968">MAAKFEIYNDAKGEFRFRLKAGNGEVVATGESYKTKSGVINGVDAVKRAAAEAEIDDKTDEKANA</sequence>
<accession>A0A4R7UX81</accession>
<evidence type="ECO:0000259" key="1">
    <source>
        <dbReference type="Pfam" id="PF07411"/>
    </source>
</evidence>
<dbReference type="Pfam" id="PF07411">
    <property type="entry name" value="DUF1508"/>
    <property type="match status" value="1"/>
</dbReference>
<dbReference type="InterPro" id="IPR036913">
    <property type="entry name" value="YegP-like_sf"/>
</dbReference>
<evidence type="ECO:0000313" key="2">
    <source>
        <dbReference type="EMBL" id="TDV41438.1"/>
    </source>
</evidence>
<dbReference type="SUPFAM" id="SSF160113">
    <property type="entry name" value="YegP-like"/>
    <property type="match status" value="1"/>
</dbReference>
<dbReference type="Proteomes" id="UP000294927">
    <property type="component" value="Unassembled WGS sequence"/>
</dbReference>
<comment type="caution">
    <text evidence="2">The sequence shown here is derived from an EMBL/GenBank/DDBJ whole genome shotgun (WGS) entry which is preliminary data.</text>
</comment>
<dbReference type="PANTHER" id="PTHR40606">
    <property type="match status" value="1"/>
</dbReference>
<dbReference type="InterPro" id="IPR051141">
    <property type="entry name" value="UPF0339_domain"/>
</dbReference>
<dbReference type="InterPro" id="IPR010879">
    <property type="entry name" value="DUF1508"/>
</dbReference>
<reference evidence="2 3" key="1">
    <citation type="submission" date="2019-03" db="EMBL/GenBank/DDBJ databases">
        <title>Genomic Encyclopedia of Archaeal and Bacterial Type Strains, Phase II (KMG-II): from individual species to whole genera.</title>
        <authorList>
            <person name="Goeker M."/>
        </authorList>
    </citation>
    <scope>NUCLEOTIDE SEQUENCE [LARGE SCALE GENOMIC DNA]</scope>
    <source>
        <strain evidence="2 3">DSM 45499</strain>
    </source>
</reference>
<dbReference type="OrthoDB" id="9802792at2"/>
<keyword evidence="3" id="KW-1185">Reference proteome</keyword>
<dbReference type="AlphaFoldDB" id="A0A4R7UX81"/>
<name>A0A4R7UX81_9PSEU</name>
<evidence type="ECO:0000313" key="3">
    <source>
        <dbReference type="Proteomes" id="UP000294927"/>
    </source>
</evidence>
<organism evidence="2 3">
    <name type="scientific">Actinophytocola oryzae</name>
    <dbReference type="NCBI Taxonomy" id="502181"/>
    <lineage>
        <taxon>Bacteria</taxon>
        <taxon>Bacillati</taxon>
        <taxon>Actinomycetota</taxon>
        <taxon>Actinomycetes</taxon>
        <taxon>Pseudonocardiales</taxon>
        <taxon>Pseudonocardiaceae</taxon>
    </lineage>
</organism>
<dbReference type="RefSeq" id="WP_133907794.1">
    <property type="nucleotide sequence ID" value="NZ_SOCP01000020.1"/>
</dbReference>
<proteinExistence type="predicted"/>
<dbReference type="PANTHER" id="PTHR40606:SF1">
    <property type="entry name" value="UPF0339 PROTEIN YEGP"/>
    <property type="match status" value="1"/>
</dbReference>